<dbReference type="PANTHER" id="PTHR43553">
    <property type="entry name" value="HEAVY METAL TRANSPORTER"/>
    <property type="match status" value="1"/>
</dbReference>
<dbReference type="SMART" id="SM00382">
    <property type="entry name" value="AAA"/>
    <property type="match status" value="1"/>
</dbReference>
<dbReference type="SUPFAM" id="SSF52540">
    <property type="entry name" value="P-loop containing nucleoside triphosphate hydrolases"/>
    <property type="match status" value="1"/>
</dbReference>
<dbReference type="InterPro" id="IPR003439">
    <property type="entry name" value="ABC_transporter-like_ATP-bd"/>
</dbReference>
<dbReference type="PANTHER" id="PTHR43553:SF24">
    <property type="entry name" value="ENERGY-COUPLING FACTOR TRANSPORTER ATP-BINDING PROTEIN ECFA1"/>
    <property type="match status" value="1"/>
</dbReference>
<evidence type="ECO:0000256" key="4">
    <source>
        <dbReference type="ARBA" id="ARBA00022741"/>
    </source>
</evidence>
<dbReference type="RefSeq" id="WP_089384524.1">
    <property type="nucleotide sequence ID" value="NZ_FZNQ01000006.1"/>
</dbReference>
<dbReference type="AlphaFoldDB" id="A0A238WAN5"/>
<proteinExistence type="inferred from homology"/>
<evidence type="ECO:0000256" key="7">
    <source>
        <dbReference type="ARBA" id="ARBA00025157"/>
    </source>
</evidence>
<comment type="function">
    <text evidence="7">Probably part of an ABC transporter complex. Responsible for energy coupling to the transport system.</text>
</comment>
<evidence type="ECO:0000256" key="5">
    <source>
        <dbReference type="ARBA" id="ARBA00022840"/>
    </source>
</evidence>
<keyword evidence="5 10" id="KW-0067">ATP-binding</keyword>
<evidence type="ECO:0000313" key="10">
    <source>
        <dbReference type="EMBL" id="SNR43655.1"/>
    </source>
</evidence>
<comment type="subcellular location">
    <subcellularLocation>
        <location evidence="1">Cell membrane</location>
        <topology evidence="1">Peripheral membrane protein</topology>
    </subcellularLocation>
</comment>
<evidence type="ECO:0000256" key="6">
    <source>
        <dbReference type="ARBA" id="ARBA00023136"/>
    </source>
</evidence>
<keyword evidence="3" id="KW-0813">Transport</keyword>
<dbReference type="InterPro" id="IPR050095">
    <property type="entry name" value="ECF_ABC_transporter_ATP-bd"/>
</dbReference>
<dbReference type="InterPro" id="IPR027417">
    <property type="entry name" value="P-loop_NTPase"/>
</dbReference>
<dbReference type="Pfam" id="PF00005">
    <property type="entry name" value="ABC_tran"/>
    <property type="match status" value="1"/>
</dbReference>
<evidence type="ECO:0000256" key="1">
    <source>
        <dbReference type="ARBA" id="ARBA00004202"/>
    </source>
</evidence>
<sequence length="280" mass="29150">MIELSGVTCRYGPGGDRRAGGTDPGDGDTRAGETRNGTTAGEGGVLAVDDVTLSIDDGEFVVIAGANGSGKTTLVRTFNGLVRPTTGTVAVNGRSVEEDLVAAREAVGMVFQDPRDQLVAATIGADVAFGPENLGLPREEIDRRVQAALAAVNLSGREDDRIATLSGGERERVAIAGALAMEPDHLVCDEPFTGLDEPARRSVLDRVRTLHGDGTGIVIVTHDLRDVFPLADRIVGLSNGRVVVDGPPERAVASLPGIDVRVPARYPPDTGADETGRSKP</sequence>
<dbReference type="GO" id="GO:0043190">
    <property type="term" value="C:ATP-binding cassette (ABC) transporter complex"/>
    <property type="evidence" value="ECO:0007669"/>
    <property type="project" value="TreeGrafter"/>
</dbReference>
<dbReference type="GO" id="GO:0005524">
    <property type="term" value="F:ATP binding"/>
    <property type="evidence" value="ECO:0007669"/>
    <property type="project" value="UniProtKB-KW"/>
</dbReference>
<organism evidence="10 11">
    <name type="scientific">Halorubrum vacuolatum</name>
    <name type="common">Natronobacterium vacuolatum</name>
    <dbReference type="NCBI Taxonomy" id="63740"/>
    <lineage>
        <taxon>Archaea</taxon>
        <taxon>Methanobacteriati</taxon>
        <taxon>Methanobacteriota</taxon>
        <taxon>Stenosarchaea group</taxon>
        <taxon>Halobacteria</taxon>
        <taxon>Halobacteriales</taxon>
        <taxon>Haloferacaceae</taxon>
        <taxon>Halorubrum</taxon>
    </lineage>
</organism>
<dbReference type="Proteomes" id="UP000198397">
    <property type="component" value="Unassembled WGS sequence"/>
</dbReference>
<dbReference type="CDD" id="cd03225">
    <property type="entry name" value="ABC_cobalt_CbiO_domain1"/>
    <property type="match status" value="1"/>
</dbReference>
<dbReference type="OrthoDB" id="35850at2157"/>
<accession>A0A238WAN5</accession>
<feature type="region of interest" description="Disordered" evidence="8">
    <location>
        <begin position="11"/>
        <end position="43"/>
    </location>
</feature>
<gene>
    <name evidence="10" type="ORF">SAMN06264855_106117</name>
</gene>
<dbReference type="EMBL" id="FZNQ01000006">
    <property type="protein sequence ID" value="SNR43655.1"/>
    <property type="molecule type" value="Genomic_DNA"/>
</dbReference>
<keyword evidence="11" id="KW-1185">Reference proteome</keyword>
<feature type="domain" description="ABC transporter" evidence="9">
    <location>
        <begin position="32"/>
        <end position="264"/>
    </location>
</feature>
<comment type="similarity">
    <text evidence="2">Belongs to the ABC transporter superfamily.</text>
</comment>
<evidence type="ECO:0000256" key="3">
    <source>
        <dbReference type="ARBA" id="ARBA00022448"/>
    </source>
</evidence>
<dbReference type="Gene3D" id="3.40.50.300">
    <property type="entry name" value="P-loop containing nucleotide triphosphate hydrolases"/>
    <property type="match status" value="1"/>
</dbReference>
<evidence type="ECO:0000259" key="9">
    <source>
        <dbReference type="PROSITE" id="PS50893"/>
    </source>
</evidence>
<protein>
    <submittedName>
        <fullName evidence="10">Biotin transport system ATP-binding protein</fullName>
    </submittedName>
</protein>
<dbReference type="GO" id="GO:0016887">
    <property type="term" value="F:ATP hydrolysis activity"/>
    <property type="evidence" value="ECO:0007669"/>
    <property type="project" value="InterPro"/>
</dbReference>
<keyword evidence="6" id="KW-0472">Membrane</keyword>
<evidence type="ECO:0000313" key="11">
    <source>
        <dbReference type="Proteomes" id="UP000198397"/>
    </source>
</evidence>
<keyword evidence="4" id="KW-0547">Nucleotide-binding</keyword>
<dbReference type="PROSITE" id="PS50893">
    <property type="entry name" value="ABC_TRANSPORTER_2"/>
    <property type="match status" value="1"/>
</dbReference>
<evidence type="ECO:0000256" key="2">
    <source>
        <dbReference type="ARBA" id="ARBA00005417"/>
    </source>
</evidence>
<name>A0A238WAN5_HALVU</name>
<dbReference type="GO" id="GO:0042626">
    <property type="term" value="F:ATPase-coupled transmembrane transporter activity"/>
    <property type="evidence" value="ECO:0007669"/>
    <property type="project" value="TreeGrafter"/>
</dbReference>
<dbReference type="InterPro" id="IPR003593">
    <property type="entry name" value="AAA+_ATPase"/>
</dbReference>
<reference evidence="10 11" key="1">
    <citation type="submission" date="2017-06" db="EMBL/GenBank/DDBJ databases">
        <authorList>
            <person name="Kim H.J."/>
            <person name="Triplett B.A."/>
        </authorList>
    </citation>
    <scope>NUCLEOTIDE SEQUENCE [LARGE SCALE GENOMIC DNA]</scope>
    <source>
        <strain evidence="10 11">DSM 8800</strain>
    </source>
</reference>
<evidence type="ECO:0000256" key="8">
    <source>
        <dbReference type="SAM" id="MobiDB-lite"/>
    </source>
</evidence>
<dbReference type="InterPro" id="IPR015856">
    <property type="entry name" value="ABC_transpr_CbiO/EcfA_su"/>
</dbReference>